<comment type="similarity">
    <text evidence="1">Belongs to the glycosyl hydrolase 3 family.</text>
</comment>
<feature type="domain" description="Fibronectin type III-like" evidence="3">
    <location>
        <begin position="637"/>
        <end position="709"/>
    </location>
</feature>
<dbReference type="InterPro" id="IPR013783">
    <property type="entry name" value="Ig-like_fold"/>
</dbReference>
<dbReference type="InterPro" id="IPR036881">
    <property type="entry name" value="Glyco_hydro_3_C_sf"/>
</dbReference>
<dbReference type="Pfam" id="PF01915">
    <property type="entry name" value="Glyco_hydro_3_C"/>
    <property type="match status" value="1"/>
</dbReference>
<dbReference type="Gene3D" id="3.20.20.300">
    <property type="entry name" value="Glycoside hydrolase, family 3, N-terminal domain"/>
    <property type="match status" value="1"/>
</dbReference>
<dbReference type="PANTHER" id="PTHR42715">
    <property type="entry name" value="BETA-GLUCOSIDASE"/>
    <property type="match status" value="1"/>
</dbReference>
<dbReference type="RefSeq" id="WP_346337690.1">
    <property type="nucleotide sequence ID" value="NZ_JBBYXI010000004.1"/>
</dbReference>
<comment type="caution">
    <text evidence="4">The sequence shown here is derived from an EMBL/GenBank/DDBJ whole genome shotgun (WGS) entry which is preliminary data.</text>
</comment>
<evidence type="ECO:0000256" key="1">
    <source>
        <dbReference type="ARBA" id="ARBA00005336"/>
    </source>
</evidence>
<dbReference type="EMBL" id="JBBYXI010000004">
    <property type="protein sequence ID" value="MEN3931647.1"/>
    <property type="molecule type" value="Genomic_DNA"/>
</dbReference>
<name>A0ABV0BKZ9_9HYPH</name>
<dbReference type="Pfam" id="PF14310">
    <property type="entry name" value="Fn3-like"/>
    <property type="match status" value="1"/>
</dbReference>
<sequence>MPRINCNQDSSGLTPECKVLEGKVNALISKMSLDEKIGQLVLISNGPLMDWEAVRNGTAGALINFNNAQDIAKAQEMTAKTRLAIPLLIGLDVVHGFRTQFPTPLGEAAAFDPDLSRRVAKAMAEEARYVGVNWTYAPMADLSRDPRWGRIIEGFGEDPYLGSLLTAARVEGIQAGGLVATVKHFAGYGAPAGGREYAETLIPQSELYNFYLPPYHAGVRAGAGSVMSAFNALNGKPSTANRFLLSDLLRDQWKFDGFVTSDWGAVQELMAHGIAANELIATAIAINAGVDMDMMSKLYKRNLYKAIQLGLVSEETLNQAVRRVLLTKYRFGLFEAPHTPAERVDTVFPTDASRGLAREAAVKSFVLLKNSSDLLPISQDVKSISVIGPLADRPCEQLGPHAARGGCEDAVSYLKGIEKRASQSGVKVSYQAGCDIFCTDELKIEDAVATAKTTDVIIAVLGEPRDASGEAASKVHFGLSGEQENLLDGLLKTDKPVVLVIMAGRPLDITRYQEKLGAILMTWYPGTEGGNAVADVLFGDKAPVGKLPLTYPRAVGQVPVYYNHLPSGRPHLDDNRFTYGYYDESYLPLYPFGWGLTYTSFNYSDLKIEKAEHLNVEQDSLKLSVLVQNTGDRSGEEIVQVYVRKPFDEESRPVRELKAFSKVSLAAGEAKTVQFEIPLQNLSFYKEGQTEVAYQVSPGGYQLWVGGNSDARLSAEFSIEKGSIFGARFQ</sequence>
<accession>A0ABV0BKZ9</accession>
<dbReference type="SUPFAM" id="SSF52279">
    <property type="entry name" value="Beta-D-glucan exohydrolase, C-terminal domain"/>
    <property type="match status" value="1"/>
</dbReference>
<evidence type="ECO:0000259" key="3">
    <source>
        <dbReference type="SMART" id="SM01217"/>
    </source>
</evidence>
<reference evidence="4 5" key="1">
    <citation type="submission" date="2024-04" db="EMBL/GenBank/DDBJ databases">
        <title>A novel species isolated from cricket.</title>
        <authorList>
            <person name="Wang H.-C."/>
        </authorList>
    </citation>
    <scope>NUCLEOTIDE SEQUENCE [LARGE SCALE GENOMIC DNA]</scope>
    <source>
        <strain evidence="4 5">WL0021</strain>
    </source>
</reference>
<keyword evidence="5" id="KW-1185">Reference proteome</keyword>
<dbReference type="InterPro" id="IPR026891">
    <property type="entry name" value="Fn3-like"/>
</dbReference>
<proteinExistence type="inferred from homology"/>
<evidence type="ECO:0000256" key="2">
    <source>
        <dbReference type="ARBA" id="ARBA00022801"/>
    </source>
</evidence>
<dbReference type="SUPFAM" id="SSF51445">
    <property type="entry name" value="(Trans)glycosidases"/>
    <property type="match status" value="1"/>
</dbReference>
<dbReference type="InterPro" id="IPR017853">
    <property type="entry name" value="GH"/>
</dbReference>
<dbReference type="Pfam" id="PF00933">
    <property type="entry name" value="Glyco_hydro_3"/>
    <property type="match status" value="1"/>
</dbReference>
<evidence type="ECO:0000313" key="5">
    <source>
        <dbReference type="Proteomes" id="UP001418637"/>
    </source>
</evidence>
<dbReference type="InterPro" id="IPR036962">
    <property type="entry name" value="Glyco_hydro_3_N_sf"/>
</dbReference>
<dbReference type="PANTHER" id="PTHR42715:SF10">
    <property type="entry name" value="BETA-GLUCOSIDASE"/>
    <property type="match status" value="1"/>
</dbReference>
<dbReference type="Gene3D" id="3.40.50.1700">
    <property type="entry name" value="Glycoside hydrolase family 3 C-terminal domain"/>
    <property type="match status" value="1"/>
</dbReference>
<dbReference type="GO" id="GO:0016787">
    <property type="term" value="F:hydrolase activity"/>
    <property type="evidence" value="ECO:0007669"/>
    <property type="project" value="UniProtKB-KW"/>
</dbReference>
<dbReference type="Proteomes" id="UP001418637">
    <property type="component" value="Unassembled WGS sequence"/>
</dbReference>
<dbReference type="InterPro" id="IPR002772">
    <property type="entry name" value="Glyco_hydro_3_C"/>
</dbReference>
<protein>
    <submittedName>
        <fullName evidence="4">Glycoside hydrolase family 3 N-terminal domain-containing protein</fullName>
    </submittedName>
</protein>
<evidence type="ECO:0000313" key="4">
    <source>
        <dbReference type="EMBL" id="MEN3931647.1"/>
    </source>
</evidence>
<organism evidence="4 5">
    <name type="scientific">Hohaiivirga grylli</name>
    <dbReference type="NCBI Taxonomy" id="3133970"/>
    <lineage>
        <taxon>Bacteria</taxon>
        <taxon>Pseudomonadati</taxon>
        <taxon>Pseudomonadota</taxon>
        <taxon>Alphaproteobacteria</taxon>
        <taxon>Hyphomicrobiales</taxon>
        <taxon>Methylobacteriaceae</taxon>
        <taxon>Hohaiivirga</taxon>
    </lineage>
</organism>
<dbReference type="SMART" id="SM01217">
    <property type="entry name" value="Fn3_like"/>
    <property type="match status" value="1"/>
</dbReference>
<gene>
    <name evidence="4" type="ORF">WJT86_11340</name>
</gene>
<dbReference type="PRINTS" id="PR00133">
    <property type="entry name" value="GLHYDRLASE3"/>
</dbReference>
<dbReference type="InterPro" id="IPR001764">
    <property type="entry name" value="Glyco_hydro_3_N"/>
</dbReference>
<dbReference type="Gene3D" id="2.60.40.10">
    <property type="entry name" value="Immunoglobulins"/>
    <property type="match status" value="1"/>
</dbReference>
<keyword evidence="2 4" id="KW-0378">Hydrolase</keyword>
<dbReference type="InterPro" id="IPR050288">
    <property type="entry name" value="Cellulose_deg_GH3"/>
</dbReference>